<dbReference type="Gene3D" id="1.10.287.130">
    <property type="match status" value="2"/>
</dbReference>
<dbReference type="FunFam" id="1.10.287.130:FF:000002">
    <property type="entry name" value="Two-component osmosensing histidine kinase"/>
    <property type="match status" value="1"/>
</dbReference>
<feature type="domain" description="PAS" evidence="23">
    <location>
        <begin position="458"/>
        <end position="503"/>
    </location>
</feature>
<dbReference type="EC" id="2.7.13.3" evidence="3"/>
<dbReference type="SMART" id="SM00387">
    <property type="entry name" value="HATPase_c"/>
    <property type="match status" value="1"/>
</dbReference>
<dbReference type="InterPro" id="IPR003594">
    <property type="entry name" value="HATPase_dom"/>
</dbReference>
<dbReference type="Pfam" id="PF00512">
    <property type="entry name" value="HisKA"/>
    <property type="match status" value="1"/>
</dbReference>
<evidence type="ECO:0000256" key="18">
    <source>
        <dbReference type="SAM" id="Coils"/>
    </source>
</evidence>
<feature type="modified residue" description="Phosphohistidine" evidence="16">
    <location>
        <position position="1066"/>
    </location>
</feature>
<feature type="compositionally biased region" description="Pro residues" evidence="19">
    <location>
        <begin position="988"/>
        <end position="1006"/>
    </location>
</feature>
<evidence type="ECO:0000256" key="5">
    <source>
        <dbReference type="ARBA" id="ARBA00022553"/>
    </source>
</evidence>
<dbReference type="GO" id="GO:0000155">
    <property type="term" value="F:phosphorelay sensor kinase activity"/>
    <property type="evidence" value="ECO:0007669"/>
    <property type="project" value="InterPro"/>
</dbReference>
<dbReference type="Pfam" id="PF00072">
    <property type="entry name" value="Response_reg"/>
    <property type="match status" value="1"/>
</dbReference>
<dbReference type="InterPro" id="IPR005467">
    <property type="entry name" value="His_kinase_dom"/>
</dbReference>
<evidence type="ECO:0000256" key="12">
    <source>
        <dbReference type="ARBA" id="ARBA00023012"/>
    </source>
</evidence>
<evidence type="ECO:0000256" key="9">
    <source>
        <dbReference type="ARBA" id="ARBA00022777"/>
    </source>
</evidence>
<evidence type="ECO:0000256" key="2">
    <source>
        <dbReference type="ARBA" id="ARBA00004651"/>
    </source>
</evidence>
<comment type="subcellular location">
    <subcellularLocation>
        <location evidence="2">Cell membrane</location>
        <topology evidence="2">Multi-pass membrane protein</topology>
    </subcellularLocation>
</comment>
<dbReference type="InterPro" id="IPR011006">
    <property type="entry name" value="CheY-like_superfamily"/>
</dbReference>
<feature type="coiled-coil region" evidence="18">
    <location>
        <begin position="427"/>
        <end position="461"/>
    </location>
</feature>
<evidence type="ECO:0000259" key="22">
    <source>
        <dbReference type="PROSITE" id="PS50110"/>
    </source>
</evidence>
<reference evidence="26 27" key="1">
    <citation type="submission" date="2020-02" db="EMBL/GenBank/DDBJ databases">
        <title>Comparative genomics of sulfur disproportionating microorganisms.</title>
        <authorList>
            <person name="Ward L.M."/>
            <person name="Bertran E."/>
            <person name="Johnston D.T."/>
        </authorList>
    </citation>
    <scope>NUCLEOTIDE SEQUENCE [LARGE SCALE GENOMIC DNA]</scope>
    <source>
        <strain evidence="26 27">DSM 3696</strain>
    </source>
</reference>
<dbReference type="PROSITE" id="PS50885">
    <property type="entry name" value="HAMP"/>
    <property type="match status" value="1"/>
</dbReference>
<dbReference type="PANTHER" id="PTHR45339">
    <property type="entry name" value="HYBRID SIGNAL TRANSDUCTION HISTIDINE KINASE J"/>
    <property type="match status" value="1"/>
</dbReference>
<dbReference type="Pfam" id="PF00672">
    <property type="entry name" value="HAMP"/>
    <property type="match status" value="1"/>
</dbReference>
<keyword evidence="13 20" id="KW-0472">Membrane</keyword>
<evidence type="ECO:0000256" key="10">
    <source>
        <dbReference type="ARBA" id="ARBA00022840"/>
    </source>
</evidence>
<name>A0A7K3NKY9_9BACT</name>
<dbReference type="InterPro" id="IPR036097">
    <property type="entry name" value="HisK_dim/P_sf"/>
</dbReference>
<protein>
    <recommendedName>
        <fullName evidence="15">Sensory/regulatory protein RpfC</fullName>
        <ecNumber evidence="3">2.7.13.3</ecNumber>
    </recommendedName>
</protein>
<keyword evidence="27" id="KW-1185">Reference proteome</keyword>
<dbReference type="InterPro" id="IPR033479">
    <property type="entry name" value="dCache_1"/>
</dbReference>
<dbReference type="SMART" id="SM00388">
    <property type="entry name" value="HisKA"/>
    <property type="match status" value="1"/>
</dbReference>
<dbReference type="PANTHER" id="PTHR45339:SF3">
    <property type="entry name" value="HISTIDINE KINASE"/>
    <property type="match status" value="1"/>
</dbReference>
<dbReference type="FunFam" id="3.30.565.10:FF:000010">
    <property type="entry name" value="Sensor histidine kinase RcsC"/>
    <property type="match status" value="1"/>
</dbReference>
<keyword evidence="7 20" id="KW-0812">Transmembrane</keyword>
<evidence type="ECO:0000256" key="6">
    <source>
        <dbReference type="ARBA" id="ARBA00022679"/>
    </source>
</evidence>
<dbReference type="SMART" id="SM00073">
    <property type="entry name" value="HPT"/>
    <property type="match status" value="1"/>
</dbReference>
<dbReference type="SUPFAM" id="SSF158472">
    <property type="entry name" value="HAMP domain-like"/>
    <property type="match status" value="1"/>
</dbReference>
<comment type="caution">
    <text evidence="26">The sequence shown here is derived from an EMBL/GenBank/DDBJ whole genome shotgun (WGS) entry which is preliminary data.</text>
</comment>
<keyword evidence="11 20" id="KW-1133">Transmembrane helix</keyword>
<evidence type="ECO:0000256" key="19">
    <source>
        <dbReference type="SAM" id="MobiDB-lite"/>
    </source>
</evidence>
<dbReference type="SUPFAM" id="SSF52172">
    <property type="entry name" value="CheY-like"/>
    <property type="match status" value="1"/>
</dbReference>
<dbReference type="CDD" id="cd12913">
    <property type="entry name" value="PDC1_MCP_like"/>
    <property type="match status" value="1"/>
</dbReference>
<dbReference type="InterPro" id="IPR001789">
    <property type="entry name" value="Sig_transdc_resp-reg_receiver"/>
</dbReference>
<dbReference type="GO" id="GO:0005886">
    <property type="term" value="C:plasma membrane"/>
    <property type="evidence" value="ECO:0007669"/>
    <property type="project" value="UniProtKB-SubCell"/>
</dbReference>
<organism evidence="26 27">
    <name type="scientific">Desulfolutivibrio sulfodismutans</name>
    <dbReference type="NCBI Taxonomy" id="63561"/>
    <lineage>
        <taxon>Bacteria</taxon>
        <taxon>Pseudomonadati</taxon>
        <taxon>Thermodesulfobacteriota</taxon>
        <taxon>Desulfovibrionia</taxon>
        <taxon>Desulfovibrionales</taxon>
        <taxon>Desulfovibrionaceae</taxon>
        <taxon>Desulfolutivibrio</taxon>
    </lineage>
</organism>
<evidence type="ECO:0000256" key="1">
    <source>
        <dbReference type="ARBA" id="ARBA00000085"/>
    </source>
</evidence>
<dbReference type="SMART" id="SM00304">
    <property type="entry name" value="HAMP"/>
    <property type="match status" value="1"/>
</dbReference>
<feature type="domain" description="Response regulatory" evidence="22">
    <location>
        <begin position="859"/>
        <end position="978"/>
    </location>
</feature>
<dbReference type="PROSITE" id="PS50894">
    <property type="entry name" value="HPT"/>
    <property type="match status" value="1"/>
</dbReference>
<evidence type="ECO:0000256" key="16">
    <source>
        <dbReference type="PROSITE-ProRule" id="PRU00110"/>
    </source>
</evidence>
<dbReference type="GO" id="GO:0005524">
    <property type="term" value="F:ATP binding"/>
    <property type="evidence" value="ECO:0007669"/>
    <property type="project" value="UniProtKB-KW"/>
</dbReference>
<dbReference type="PROSITE" id="PS50109">
    <property type="entry name" value="HIS_KIN"/>
    <property type="match status" value="1"/>
</dbReference>
<evidence type="ECO:0000256" key="20">
    <source>
        <dbReference type="SAM" id="Phobius"/>
    </source>
</evidence>
<evidence type="ECO:0000256" key="15">
    <source>
        <dbReference type="ARBA" id="ARBA00068150"/>
    </source>
</evidence>
<feature type="domain" description="Histidine kinase" evidence="21">
    <location>
        <begin position="601"/>
        <end position="832"/>
    </location>
</feature>
<dbReference type="Gene3D" id="3.30.565.10">
    <property type="entry name" value="Histidine kinase-like ATPase, C-terminal domain"/>
    <property type="match status" value="1"/>
</dbReference>
<keyword evidence="9" id="KW-0418">Kinase</keyword>
<proteinExistence type="predicted"/>
<dbReference type="InterPro" id="IPR003661">
    <property type="entry name" value="HisK_dim/P_dom"/>
</dbReference>
<dbReference type="Pfam" id="PF02518">
    <property type="entry name" value="HATPase_c"/>
    <property type="match status" value="1"/>
</dbReference>
<dbReference type="EMBL" id="JAAGRQ010000019">
    <property type="protein sequence ID" value="NDY56435.1"/>
    <property type="molecule type" value="Genomic_DNA"/>
</dbReference>
<keyword evidence="18" id="KW-0175">Coiled coil</keyword>
<dbReference type="InterPro" id="IPR036890">
    <property type="entry name" value="HATPase_C_sf"/>
</dbReference>
<dbReference type="PROSITE" id="PS50110">
    <property type="entry name" value="RESPONSE_REGULATORY"/>
    <property type="match status" value="1"/>
</dbReference>
<evidence type="ECO:0000313" key="27">
    <source>
        <dbReference type="Proteomes" id="UP000469724"/>
    </source>
</evidence>
<evidence type="ECO:0000259" key="21">
    <source>
        <dbReference type="PROSITE" id="PS50109"/>
    </source>
</evidence>
<comment type="catalytic activity">
    <reaction evidence="1">
        <text>ATP + protein L-histidine = ADP + protein N-phospho-L-histidine.</text>
        <dbReference type="EC" id="2.7.13.3"/>
    </reaction>
</comment>
<keyword evidence="8" id="KW-0547">Nucleotide-binding</keyword>
<dbReference type="SUPFAM" id="SSF47226">
    <property type="entry name" value="Histidine-containing phosphotransfer domain, HPT domain"/>
    <property type="match status" value="1"/>
</dbReference>
<dbReference type="Proteomes" id="UP000469724">
    <property type="component" value="Unassembled WGS sequence"/>
</dbReference>
<dbReference type="Gene3D" id="3.40.50.2300">
    <property type="match status" value="1"/>
</dbReference>
<feature type="transmembrane region" description="Helical" evidence="20">
    <location>
        <begin position="20"/>
        <end position="43"/>
    </location>
</feature>
<dbReference type="InterPro" id="IPR003660">
    <property type="entry name" value="HAMP_dom"/>
</dbReference>
<dbReference type="Pfam" id="PF08448">
    <property type="entry name" value="PAS_4"/>
    <property type="match status" value="1"/>
</dbReference>
<dbReference type="PROSITE" id="PS50112">
    <property type="entry name" value="PAS"/>
    <property type="match status" value="1"/>
</dbReference>
<comment type="subunit">
    <text evidence="14">At low DSF concentrations, interacts with RpfF.</text>
</comment>
<dbReference type="RefSeq" id="WP_163301486.1">
    <property type="nucleotide sequence ID" value="NZ_JAAGRQ010000019.1"/>
</dbReference>
<dbReference type="CDD" id="cd17546">
    <property type="entry name" value="REC_hyHK_CKI1_RcsC-like"/>
    <property type="match status" value="1"/>
</dbReference>
<evidence type="ECO:0000313" key="26">
    <source>
        <dbReference type="EMBL" id="NDY56435.1"/>
    </source>
</evidence>
<dbReference type="InterPro" id="IPR013656">
    <property type="entry name" value="PAS_4"/>
</dbReference>
<dbReference type="Gene3D" id="3.30.450.20">
    <property type="entry name" value="PAS domain"/>
    <property type="match status" value="3"/>
</dbReference>
<dbReference type="InterPro" id="IPR004358">
    <property type="entry name" value="Sig_transdc_His_kin-like_C"/>
</dbReference>
<dbReference type="PRINTS" id="PR00344">
    <property type="entry name" value="BCTRLSENSOR"/>
</dbReference>
<dbReference type="InterPro" id="IPR036641">
    <property type="entry name" value="HPT_dom_sf"/>
</dbReference>
<evidence type="ECO:0000259" key="24">
    <source>
        <dbReference type="PROSITE" id="PS50885"/>
    </source>
</evidence>
<dbReference type="SMART" id="SM00448">
    <property type="entry name" value="REC"/>
    <property type="match status" value="1"/>
</dbReference>
<keyword evidence="4" id="KW-1003">Cell membrane</keyword>
<evidence type="ECO:0000256" key="14">
    <source>
        <dbReference type="ARBA" id="ARBA00064003"/>
    </source>
</evidence>
<dbReference type="SUPFAM" id="SSF55785">
    <property type="entry name" value="PYP-like sensor domain (PAS domain)"/>
    <property type="match status" value="1"/>
</dbReference>
<keyword evidence="5 17" id="KW-0597">Phosphoprotein</keyword>
<evidence type="ECO:0000256" key="4">
    <source>
        <dbReference type="ARBA" id="ARBA00022475"/>
    </source>
</evidence>
<keyword evidence="6" id="KW-0808">Transferase</keyword>
<feature type="domain" description="HAMP" evidence="24">
    <location>
        <begin position="375"/>
        <end position="428"/>
    </location>
</feature>
<evidence type="ECO:0000256" key="8">
    <source>
        <dbReference type="ARBA" id="ARBA00022741"/>
    </source>
</evidence>
<evidence type="ECO:0000259" key="25">
    <source>
        <dbReference type="PROSITE" id="PS50894"/>
    </source>
</evidence>
<feature type="domain" description="HPt" evidence="25">
    <location>
        <begin position="1027"/>
        <end position="1120"/>
    </location>
</feature>
<evidence type="ECO:0000256" key="7">
    <source>
        <dbReference type="ARBA" id="ARBA00022692"/>
    </source>
</evidence>
<dbReference type="SUPFAM" id="SSF55874">
    <property type="entry name" value="ATPase domain of HSP90 chaperone/DNA topoisomerase II/histidine kinase"/>
    <property type="match status" value="1"/>
</dbReference>
<evidence type="ECO:0000256" key="13">
    <source>
        <dbReference type="ARBA" id="ARBA00023136"/>
    </source>
</evidence>
<evidence type="ECO:0000256" key="17">
    <source>
        <dbReference type="PROSITE-ProRule" id="PRU00169"/>
    </source>
</evidence>
<evidence type="ECO:0000256" key="3">
    <source>
        <dbReference type="ARBA" id="ARBA00012438"/>
    </source>
</evidence>
<dbReference type="AlphaFoldDB" id="A0A7K3NKY9"/>
<dbReference type="Gene3D" id="1.20.120.160">
    <property type="entry name" value="HPT domain"/>
    <property type="match status" value="1"/>
</dbReference>
<dbReference type="Pfam" id="PF01627">
    <property type="entry name" value="Hpt"/>
    <property type="match status" value="1"/>
</dbReference>
<dbReference type="InterPro" id="IPR000014">
    <property type="entry name" value="PAS"/>
</dbReference>
<evidence type="ECO:0000256" key="11">
    <source>
        <dbReference type="ARBA" id="ARBA00022989"/>
    </source>
</evidence>
<dbReference type="Pfam" id="PF02743">
    <property type="entry name" value="dCache_1"/>
    <property type="match status" value="1"/>
</dbReference>
<accession>A0A7K3NKY9</accession>
<keyword evidence="12" id="KW-0902">Two-component regulatory system</keyword>
<feature type="modified residue" description="4-aspartylphosphate" evidence="17">
    <location>
        <position position="908"/>
    </location>
</feature>
<dbReference type="InterPro" id="IPR008207">
    <property type="entry name" value="Sig_transdc_His_kin_Hpt_dom"/>
</dbReference>
<sequence>MNKKLPSRKGERADGHPLRLLLTVPMVLLTILAAGIVGGFALFDSKLAVGDVAAKLRAEVLARVDVQLREYLSIPPAVNAANAMALSLGLLDPDDPGQRQRYFYGAVASRPSIAYSFFGAPDGAFCGARRLPDGELQIVRAGPETGGDSHNFTVSASGQAGELKNVYPAFDPRTRPWYKAGEAARGPVWTPVYRHFALKDMAITAALPAYDAAGRLVGVFGVDYVLGQIRDFLRTIRVGEHGGVFLLERSGDLVAASAMPPEAGLFTRQGDAYVRIPAAACGLPMVEAAAGAMAGHGDGLAGIHREILLEFSLEGERYFLQAAPFRDGLGLDWIMAAVVPESDFMARVDSQAARTVGMLFLVVGLAAGAGLFIAGRLSAPVENLSHAAAALASGQWDHPVESEGHAWELRQLALSFSGMRRQLRESFAELEARSATIAEQNRTLEDRVARRTRELGRLNNRLRAIFDAIPGHIHVIGRDYRVVDVGDKMLRAMGKTRQEVVGRLCHEVFRDLPAVCDACPVVGPDAAMRIHTRPSTPEEEARLGMAFMVYSAPVLDDAGEVWGFIECLMDISQLRAVERELVRAKEQAEEAARVKGAFLAGMSHEIRTPLNSIIGLTEITLQTSLDPEQRDHLQTVREAGTALLALVNDILDFSRLDSQGLELHNEHFSLPRVISSVARTLRVQARAKGVGLRARMKKGCPMASRGDPDRLRQILFNLVGNAVKFTERGEVEFWAEPWPGGDVAHKDAAGADAPVWVKFFVRDTGIGVSPEKMEVIFDPFRQADGSITRKYGGTGLGLAICRQLVERMGGEIGVESTPGAGSTFFFTLPLWPGDPARVPKKRAPATSMAALRAASRPLRVLLAEDNLMNIKLAKALLGRLGHATHTAQNGREALDMLSRESFDVVLMDLEMPGMDGLAAARAIRQGQAGQAAMTIPVVAMTAHAVDGMEGKCRAAGMNGFVPKPVDFGKLARVLGEVAPAAPGRGDLPIPPGLPDSPVQPSPPQTPPAAQADDAVNVPEALEKLGDDAELYLELAQLYLDELAPRRDQLARLGAEGTAEEVFRLAHSCKNSCGAIGAWGCLTLSTRTEKAARSGDLEQARAALAELDAEMLRVEAVVRRIVADPGAFGLLRTSGKPVGADASASSRIP</sequence>
<keyword evidence="10" id="KW-0067">ATP-binding</keyword>
<dbReference type="SUPFAM" id="SSF47384">
    <property type="entry name" value="Homodimeric domain of signal transducing histidine kinase"/>
    <property type="match status" value="1"/>
</dbReference>
<dbReference type="InterPro" id="IPR035965">
    <property type="entry name" value="PAS-like_dom_sf"/>
</dbReference>
<gene>
    <name evidence="26" type="ORF">G3N56_06720</name>
</gene>
<dbReference type="CDD" id="cd00082">
    <property type="entry name" value="HisKA"/>
    <property type="match status" value="1"/>
</dbReference>
<dbReference type="CDD" id="cd16922">
    <property type="entry name" value="HATPase_EvgS-ArcB-TorS-like"/>
    <property type="match status" value="1"/>
</dbReference>
<evidence type="ECO:0000259" key="23">
    <source>
        <dbReference type="PROSITE" id="PS50112"/>
    </source>
</evidence>
<feature type="region of interest" description="Disordered" evidence="19">
    <location>
        <begin position="981"/>
        <end position="1012"/>
    </location>
</feature>